<reference evidence="2" key="1">
    <citation type="submission" date="2018-12" db="EMBL/GenBank/DDBJ databases">
        <title>Novel natural products biosynthetic potential of the class Ktedonobacteria.</title>
        <authorList>
            <person name="Zheng Y."/>
            <person name="Saitou A."/>
            <person name="Wang C.M."/>
            <person name="Toyoda A."/>
            <person name="Minakuchi Y."/>
            <person name="Sekiguchi Y."/>
            <person name="Ueda K."/>
            <person name="Takano H."/>
            <person name="Sakai Y."/>
            <person name="Yokota A."/>
            <person name="Yabe S."/>
        </authorList>
    </citation>
    <scope>NUCLEOTIDE SEQUENCE</scope>
    <source>
        <strain evidence="2">COM3</strain>
    </source>
</reference>
<keyword evidence="1" id="KW-0175">Coiled coil</keyword>
<evidence type="ECO:0000313" key="2">
    <source>
        <dbReference type="EMBL" id="BBH86755.1"/>
    </source>
</evidence>
<sequence length="204" mass="22895">MLNEHRKSSRAQKTFDRGYATELALFLGLSRWKFSLAAQCQAYTPSAPTAADQLRSEHAEVAIAQLLRLITLHVEALEYASQPHHPYIMELGRSLGFPMVETVGFTLDAGEASWFRFFGAWTGDPIQHGLLVSRIHALAIEAITEQIGLHQRELAAEMAQLAAFSSDYRQAFRRKESELRRLKKRVHELEAERKAPSSPHAAGS</sequence>
<dbReference type="AlphaFoldDB" id="A0A455SKR3"/>
<gene>
    <name evidence="2" type="ORF">KTC_15060</name>
</gene>
<feature type="coiled-coil region" evidence="1">
    <location>
        <begin position="165"/>
        <end position="192"/>
    </location>
</feature>
<name>A0A455SKR3_9CHLR</name>
<proteinExistence type="predicted"/>
<organism evidence="2">
    <name type="scientific">Thermosporothrix sp. COM3</name>
    <dbReference type="NCBI Taxonomy" id="2490863"/>
    <lineage>
        <taxon>Bacteria</taxon>
        <taxon>Bacillati</taxon>
        <taxon>Chloroflexota</taxon>
        <taxon>Ktedonobacteria</taxon>
        <taxon>Ktedonobacterales</taxon>
        <taxon>Thermosporotrichaceae</taxon>
        <taxon>Thermosporothrix</taxon>
    </lineage>
</organism>
<accession>A0A455SKR3</accession>
<dbReference type="EMBL" id="AP019376">
    <property type="protein sequence ID" value="BBH86755.1"/>
    <property type="molecule type" value="Genomic_DNA"/>
</dbReference>
<evidence type="ECO:0000256" key="1">
    <source>
        <dbReference type="SAM" id="Coils"/>
    </source>
</evidence>
<protein>
    <submittedName>
        <fullName evidence="2">Uncharacterized protein</fullName>
    </submittedName>
</protein>